<evidence type="ECO:0000259" key="6">
    <source>
        <dbReference type="Pfam" id="PF04932"/>
    </source>
</evidence>
<evidence type="ECO:0000256" key="4">
    <source>
        <dbReference type="ARBA" id="ARBA00023136"/>
    </source>
</evidence>
<sequence length="431" mass="46058">MPILLRWQGCLQRADSGPLGRQLTLIAGLVLCALMVGLPLVTRSGLSLLVLASGLLWLLLALTTTPGPLVEIDRWILGILAIALLATGFSPVPLAAAKGLVKLVSYLGVYALMRQLLTLAPVWWDRIVAALLAGNLVTCVIGIRQLYGDSGELARWADPNSVADGTVRIYSTLENPNLLAGYLLPVLPLALVALLRWPGRARKLFALTALVLGVAALVLTFSRGAWMGLVAEAAVILLLLAVRATRAWPLLWRRLFPLLLLLGGAALLVVLVTQVEPLRVRVMSLVAGRQDSSNNFRINVWLAALDMVQARPWLGIGPGNDAFNQIYPLFQQPKFNALSAYSIPLELAVEAGIPGLLAGIGLLLASLRSATSLWRRDSCFSLPAMAAIAVIAGLTVQGLTDTIFFRPEVQLSGWFCIATLAAGASRAEGRG</sequence>
<evidence type="ECO:0000256" key="3">
    <source>
        <dbReference type="ARBA" id="ARBA00022989"/>
    </source>
</evidence>
<evidence type="ECO:0000313" key="7">
    <source>
        <dbReference type="EMBL" id="PSJ05034.1"/>
    </source>
</evidence>
<feature type="transmembrane region" description="Helical" evidence="5">
    <location>
        <begin position="347"/>
        <end position="367"/>
    </location>
</feature>
<accession>A0A2P7MUW0</accession>
<keyword evidence="4 5" id="KW-0472">Membrane</keyword>
<comment type="subcellular location">
    <subcellularLocation>
        <location evidence="1">Membrane</location>
        <topology evidence="1">Multi-pass membrane protein</topology>
    </subcellularLocation>
</comment>
<evidence type="ECO:0000256" key="1">
    <source>
        <dbReference type="ARBA" id="ARBA00004141"/>
    </source>
</evidence>
<dbReference type="InterPro" id="IPR051533">
    <property type="entry name" value="WaaL-like"/>
</dbReference>
<keyword evidence="8" id="KW-1185">Reference proteome</keyword>
<feature type="transmembrane region" description="Helical" evidence="5">
    <location>
        <begin position="255"/>
        <end position="275"/>
    </location>
</feature>
<dbReference type="PANTHER" id="PTHR37422">
    <property type="entry name" value="TEICHURONIC ACID BIOSYNTHESIS PROTEIN TUAE"/>
    <property type="match status" value="1"/>
</dbReference>
<feature type="transmembrane region" description="Helical" evidence="5">
    <location>
        <begin position="204"/>
        <end position="220"/>
    </location>
</feature>
<dbReference type="InterPro" id="IPR007016">
    <property type="entry name" value="O-antigen_ligase-rel_domated"/>
</dbReference>
<feature type="transmembrane region" description="Helical" evidence="5">
    <location>
        <begin position="23"/>
        <end position="41"/>
    </location>
</feature>
<comment type="caution">
    <text evidence="7">The sequence shown here is derived from an EMBL/GenBank/DDBJ whole genome shotgun (WGS) entry which is preliminary data.</text>
</comment>
<dbReference type="EMBL" id="PXXO01000008">
    <property type="protein sequence ID" value="PSJ05034.1"/>
    <property type="molecule type" value="Genomic_DNA"/>
</dbReference>
<evidence type="ECO:0000256" key="2">
    <source>
        <dbReference type="ARBA" id="ARBA00022692"/>
    </source>
</evidence>
<dbReference type="OrthoDB" id="9806320at2"/>
<feature type="transmembrane region" description="Helical" evidence="5">
    <location>
        <begin position="75"/>
        <end position="96"/>
    </location>
</feature>
<feature type="transmembrane region" description="Helical" evidence="5">
    <location>
        <begin position="48"/>
        <end position="69"/>
    </location>
</feature>
<dbReference type="Proteomes" id="UP000243002">
    <property type="component" value="Unassembled WGS sequence"/>
</dbReference>
<dbReference type="GO" id="GO:0016020">
    <property type="term" value="C:membrane"/>
    <property type="evidence" value="ECO:0007669"/>
    <property type="project" value="UniProtKB-SubCell"/>
</dbReference>
<keyword evidence="2 5" id="KW-0812">Transmembrane</keyword>
<dbReference type="PANTHER" id="PTHR37422:SF22">
    <property type="entry name" value="SLR1515 PROTEIN"/>
    <property type="match status" value="1"/>
</dbReference>
<gene>
    <name evidence="7" type="primary">ictB</name>
    <name evidence="7" type="ORF">C7K55_08485</name>
</gene>
<feature type="transmembrane region" description="Helical" evidence="5">
    <location>
        <begin position="379"/>
        <end position="399"/>
    </location>
</feature>
<reference evidence="7 8" key="1">
    <citation type="journal article" date="2018" name="Environ. Microbiol.">
        <title>Ecological and genomic features of two widespread freshwater picocyanobacteria.</title>
        <authorList>
            <person name="Cabello-Yeves P.J."/>
            <person name="Picazo A."/>
            <person name="Camacho A."/>
            <person name="Callieri C."/>
            <person name="Rosselli R."/>
            <person name="Roda-Garcia J.J."/>
            <person name="Coutinho F.H."/>
            <person name="Rodriguez-Valera F."/>
        </authorList>
    </citation>
    <scope>NUCLEOTIDE SEQUENCE [LARGE SCALE GENOMIC DNA]</scope>
    <source>
        <strain evidence="7 8">Tous</strain>
    </source>
</reference>
<feature type="transmembrane region" description="Helical" evidence="5">
    <location>
        <begin position="226"/>
        <end position="243"/>
    </location>
</feature>
<dbReference type="Pfam" id="PF04932">
    <property type="entry name" value="Wzy_C"/>
    <property type="match status" value="1"/>
</dbReference>
<keyword evidence="3 5" id="KW-1133">Transmembrane helix</keyword>
<proteinExistence type="predicted"/>
<protein>
    <submittedName>
        <fullName evidence="7">Putative bicarbonate transporter, IctB family</fullName>
    </submittedName>
</protein>
<dbReference type="NCBIfam" id="TIGR00947">
    <property type="entry name" value="2A73"/>
    <property type="match status" value="1"/>
</dbReference>
<name>A0A2P7MUW0_9CYAN</name>
<dbReference type="AlphaFoldDB" id="A0A2P7MUW0"/>
<evidence type="ECO:0000256" key="5">
    <source>
        <dbReference type="SAM" id="Phobius"/>
    </source>
</evidence>
<organism evidence="7 8">
    <name type="scientific">Cyanobium usitatum str. Tous</name>
    <dbReference type="NCBI Taxonomy" id="2116684"/>
    <lineage>
        <taxon>Bacteria</taxon>
        <taxon>Bacillati</taxon>
        <taxon>Cyanobacteriota</taxon>
        <taxon>Cyanophyceae</taxon>
        <taxon>Synechococcales</taxon>
        <taxon>Prochlorococcaceae</taxon>
        <taxon>Cyanobium</taxon>
    </lineage>
</organism>
<feature type="domain" description="O-antigen ligase-related" evidence="6">
    <location>
        <begin position="209"/>
        <end position="358"/>
    </location>
</feature>
<dbReference type="RefSeq" id="WP_106632298.1">
    <property type="nucleotide sequence ID" value="NZ_PXXO01000008.1"/>
</dbReference>
<evidence type="ECO:0000313" key="8">
    <source>
        <dbReference type="Proteomes" id="UP000243002"/>
    </source>
</evidence>
<dbReference type="InterPro" id="IPR006007">
    <property type="entry name" value="Inorganic_carbon_transpt"/>
</dbReference>
<feature type="transmembrane region" description="Helical" evidence="5">
    <location>
        <begin position="179"/>
        <end position="197"/>
    </location>
</feature>